<feature type="domain" description="dUTPase-like" evidence="6">
    <location>
        <begin position="162"/>
        <end position="284"/>
    </location>
</feature>
<keyword evidence="3" id="KW-0378">Hydrolase</keyword>
<evidence type="ECO:0000259" key="6">
    <source>
        <dbReference type="Pfam" id="PF00692"/>
    </source>
</evidence>
<sequence>MSNWTAGWIHVKGKQIEFEDTFLDVAVKIHSILGGRLERTPAGFRLSIDRIPEVTTVDANFLRGVFEAGGVWGNRTVFVPAVRNLERQMETLLASFNAVKSEDGFFLTGEGANLFLHTLYDEETEERSEHFFEKFLSFLVGKKWERTSFLFSLEEGAIPPFKKRISDSGWDLHLIKLLKVEGNVYFFDTGVRVSPPPGFYFDLVPRSSIFKSGFMLANSVGIIDMTYRGTIKVPLVRVDESKEVPELPWRAVQLIPRKFFPLEAREVSSLDKTLRGEGGFGSTG</sequence>
<comment type="caution">
    <text evidence="7">The sequence shown here is derived from an EMBL/GenBank/DDBJ whole genome shotgun (WGS) entry which is preliminary data.</text>
</comment>
<evidence type="ECO:0000256" key="2">
    <source>
        <dbReference type="ARBA" id="ARBA00012379"/>
    </source>
</evidence>
<dbReference type="InterPro" id="IPR033704">
    <property type="entry name" value="dUTPase_trimeric"/>
</dbReference>
<keyword evidence="8" id="KW-1185">Reference proteome</keyword>
<dbReference type="Gene3D" id="2.70.40.10">
    <property type="match status" value="1"/>
</dbReference>
<dbReference type="InterPro" id="IPR008181">
    <property type="entry name" value="dUTPase"/>
</dbReference>
<accession>A0ABY1NK57</accession>
<name>A0ABY1NK57_9BACT</name>
<gene>
    <name evidence="7" type="ORF">SAMN06265339_0874</name>
</gene>
<proteinExistence type="inferred from homology"/>
<dbReference type="InterPro" id="IPR029054">
    <property type="entry name" value="dUTPase-like"/>
</dbReference>
<reference evidence="7 8" key="1">
    <citation type="submission" date="2017-05" db="EMBL/GenBank/DDBJ databases">
        <authorList>
            <person name="Varghese N."/>
            <person name="Submissions S."/>
        </authorList>
    </citation>
    <scope>NUCLEOTIDE SEQUENCE [LARGE SCALE GENOMIC DNA]</scope>
    <source>
        <strain evidence="7 8">DSM 15522</strain>
    </source>
</reference>
<dbReference type="InterPro" id="IPR036157">
    <property type="entry name" value="dUTPase-like_sf"/>
</dbReference>
<keyword evidence="4" id="KW-0546">Nucleotide metabolism</keyword>
<evidence type="ECO:0000256" key="4">
    <source>
        <dbReference type="ARBA" id="ARBA00023080"/>
    </source>
</evidence>
<dbReference type="EC" id="3.6.1.23" evidence="2"/>
<dbReference type="Pfam" id="PF00692">
    <property type="entry name" value="dUTPase"/>
    <property type="match status" value="1"/>
</dbReference>
<dbReference type="EMBL" id="FXUB01000002">
    <property type="protein sequence ID" value="SMP11062.1"/>
    <property type="molecule type" value="Genomic_DNA"/>
</dbReference>
<evidence type="ECO:0000256" key="3">
    <source>
        <dbReference type="ARBA" id="ARBA00022801"/>
    </source>
</evidence>
<dbReference type="PANTHER" id="PTHR11241">
    <property type="entry name" value="DEOXYURIDINE 5'-TRIPHOSPHATE NUCLEOTIDOHYDROLASE"/>
    <property type="match status" value="1"/>
</dbReference>
<protein>
    <recommendedName>
        <fullName evidence="2">dUTP diphosphatase</fullName>
        <ecNumber evidence="2">3.6.1.23</ecNumber>
    </recommendedName>
</protein>
<organism evidence="7 8">
    <name type="scientific">Desulfurobacterium pacificum</name>
    <dbReference type="NCBI Taxonomy" id="240166"/>
    <lineage>
        <taxon>Bacteria</taxon>
        <taxon>Pseudomonadati</taxon>
        <taxon>Aquificota</taxon>
        <taxon>Aquificia</taxon>
        <taxon>Desulfurobacteriales</taxon>
        <taxon>Desulfurobacteriaceae</taxon>
        <taxon>Desulfurobacterium</taxon>
    </lineage>
</organism>
<dbReference type="SUPFAM" id="SSF51283">
    <property type="entry name" value="dUTPase-like"/>
    <property type="match status" value="1"/>
</dbReference>
<comment type="catalytic activity">
    <reaction evidence="5">
        <text>dUTP + H2O = dUMP + diphosphate + H(+)</text>
        <dbReference type="Rhea" id="RHEA:10248"/>
        <dbReference type="ChEBI" id="CHEBI:15377"/>
        <dbReference type="ChEBI" id="CHEBI:15378"/>
        <dbReference type="ChEBI" id="CHEBI:33019"/>
        <dbReference type="ChEBI" id="CHEBI:61555"/>
        <dbReference type="ChEBI" id="CHEBI:246422"/>
        <dbReference type="EC" id="3.6.1.23"/>
    </reaction>
</comment>
<dbReference type="PANTHER" id="PTHR11241:SF0">
    <property type="entry name" value="DEOXYURIDINE 5'-TRIPHOSPHATE NUCLEOTIDOHYDROLASE"/>
    <property type="match status" value="1"/>
</dbReference>
<evidence type="ECO:0000313" key="8">
    <source>
        <dbReference type="Proteomes" id="UP001157911"/>
    </source>
</evidence>
<evidence type="ECO:0000256" key="5">
    <source>
        <dbReference type="ARBA" id="ARBA00047686"/>
    </source>
</evidence>
<dbReference type="RefSeq" id="WP_283400360.1">
    <property type="nucleotide sequence ID" value="NZ_FXUB01000002.1"/>
</dbReference>
<evidence type="ECO:0000256" key="1">
    <source>
        <dbReference type="ARBA" id="ARBA00006581"/>
    </source>
</evidence>
<comment type="similarity">
    <text evidence="1">Belongs to the dUTPase family.</text>
</comment>
<dbReference type="Proteomes" id="UP001157911">
    <property type="component" value="Unassembled WGS sequence"/>
</dbReference>
<evidence type="ECO:0000313" key="7">
    <source>
        <dbReference type="EMBL" id="SMP11062.1"/>
    </source>
</evidence>
<dbReference type="CDD" id="cd07557">
    <property type="entry name" value="trimeric_dUTPase"/>
    <property type="match status" value="1"/>
</dbReference>